<proteinExistence type="inferred from homology"/>
<organism evidence="15 16">
    <name type="scientific">Mesorhabditis spiculigera</name>
    <dbReference type="NCBI Taxonomy" id="96644"/>
    <lineage>
        <taxon>Eukaryota</taxon>
        <taxon>Metazoa</taxon>
        <taxon>Ecdysozoa</taxon>
        <taxon>Nematoda</taxon>
        <taxon>Chromadorea</taxon>
        <taxon>Rhabditida</taxon>
        <taxon>Rhabditina</taxon>
        <taxon>Rhabditomorpha</taxon>
        <taxon>Rhabditoidea</taxon>
        <taxon>Rhabditidae</taxon>
        <taxon>Mesorhabditinae</taxon>
        <taxon>Mesorhabditis</taxon>
    </lineage>
</organism>
<sequence>MECPAGDKASRTSSPGRFSRFFTSIRERVVARVDTGASNRRTGAVASTAGAMAPRAARLGSSAVPISAALTTIAKSPAAVVYSESVQHRLEEYVNLLRGQEIENTVVVHVDEDARKDFQKLTLRDNWPLVYVKGDCVGGLEEVNKLVANGQLKSWFQEHQYDLIVIGGGSGGLAAAKEAARLGKKVACFDYVKPSTQDTTWGLGGTCVNVGCIPKKLMHQGALLGGSIKDAKKFGWKFPEGEITHNWKTMRDAINDHIAGLNWAYRVQLREKNVEYVNSYATFVGPHEVSGKNKKGVVTNYTATRFLVATGLRPKFDATIPGCKEYCISSDDIFSIKYSPGKTLCVGASYISLECAGFLKGIGLEVSVMVRSILLRGFDQQISEKIGKHMEAYGINFIRGCIPTKIEQLEPKTKTAPGRLLVHWVSIDAEGKKTEHSEEFNTVLYAIGREPQNVDVKTDVVDIELAKSGKIVARHEQTSVPWIYAIGDILEGKPELTPVAIQAGRVLARRIFQGNYELTEYDKVPTTVFTPLEYGCCGLSEEDAIKKYGQDNIIVYHGAFKPLEYVINEDRIENNHCYCKLICVRNQEERVVGYHILTPTAGEITQGFAIGLKLGAKKRDFDRLIGIHPTVAEQFTTLTLEKKEGEEELKVEGC</sequence>
<gene>
    <name evidence="15" type="ORF">MSPICULIGERA_LOCUS25906</name>
</gene>
<dbReference type="PROSITE" id="PS00076">
    <property type="entry name" value="PYRIDINE_REDOX_1"/>
    <property type="match status" value="1"/>
</dbReference>
<feature type="non-terminal residue" evidence="15">
    <location>
        <position position="654"/>
    </location>
</feature>
<evidence type="ECO:0000259" key="14">
    <source>
        <dbReference type="Pfam" id="PF07992"/>
    </source>
</evidence>
<dbReference type="GO" id="GO:0050660">
    <property type="term" value="F:flavin adenine dinucleotide binding"/>
    <property type="evidence" value="ECO:0007669"/>
    <property type="project" value="InterPro"/>
</dbReference>
<evidence type="ECO:0000256" key="11">
    <source>
        <dbReference type="ARBA" id="ARBA00048132"/>
    </source>
</evidence>
<feature type="domain" description="Pyridine nucleotide-disulphide oxidoreductase dimerisation" evidence="13">
    <location>
        <begin position="524"/>
        <end position="637"/>
    </location>
</feature>
<evidence type="ECO:0000313" key="16">
    <source>
        <dbReference type="Proteomes" id="UP001177023"/>
    </source>
</evidence>
<dbReference type="InterPro" id="IPR012999">
    <property type="entry name" value="Pyr_OxRdtase_I_AS"/>
</dbReference>
<keyword evidence="6" id="KW-0521">NADP</keyword>
<comment type="cofactor">
    <cofactor evidence="1">
        <name>FAD</name>
        <dbReference type="ChEBI" id="CHEBI:57692"/>
    </cofactor>
</comment>
<protein>
    <recommendedName>
        <fullName evidence="3">thioredoxin-disulfide reductase (NADPH)</fullName>
        <ecNumber evidence="3">1.8.1.9</ecNumber>
    </recommendedName>
</protein>
<keyword evidence="16" id="KW-1185">Reference proteome</keyword>
<dbReference type="InterPro" id="IPR036188">
    <property type="entry name" value="FAD/NAD-bd_sf"/>
</dbReference>
<name>A0AA36DJY4_9BILA</name>
<dbReference type="Gene3D" id="3.40.30.10">
    <property type="entry name" value="Glutaredoxin"/>
    <property type="match status" value="1"/>
</dbReference>
<dbReference type="PANTHER" id="PTHR42737">
    <property type="entry name" value="GLUTATHIONE REDUCTASE"/>
    <property type="match status" value="1"/>
</dbReference>
<evidence type="ECO:0000259" key="13">
    <source>
        <dbReference type="Pfam" id="PF02852"/>
    </source>
</evidence>
<dbReference type="InterPro" id="IPR046952">
    <property type="entry name" value="GSHR/TRXR-like"/>
</dbReference>
<evidence type="ECO:0000256" key="2">
    <source>
        <dbReference type="ARBA" id="ARBA00007532"/>
    </source>
</evidence>
<dbReference type="GO" id="GO:0005829">
    <property type="term" value="C:cytosol"/>
    <property type="evidence" value="ECO:0007669"/>
    <property type="project" value="TreeGrafter"/>
</dbReference>
<evidence type="ECO:0000256" key="7">
    <source>
        <dbReference type="ARBA" id="ARBA00022933"/>
    </source>
</evidence>
<dbReference type="Gene3D" id="3.30.390.30">
    <property type="match status" value="1"/>
</dbReference>
<dbReference type="Pfam" id="PF02852">
    <property type="entry name" value="Pyr_redox_dim"/>
    <property type="match status" value="1"/>
</dbReference>
<dbReference type="InterPro" id="IPR004099">
    <property type="entry name" value="Pyr_nucl-diS_OxRdtase_dimer"/>
</dbReference>
<dbReference type="SUPFAM" id="SSF55424">
    <property type="entry name" value="FAD/NAD-linked reductases, dimerisation (C-terminal) domain"/>
    <property type="match status" value="1"/>
</dbReference>
<keyword evidence="8 12" id="KW-0560">Oxidoreductase</keyword>
<accession>A0AA36DJY4</accession>
<dbReference type="PROSITE" id="PS51354">
    <property type="entry name" value="GLUTAREDOXIN_2"/>
    <property type="match status" value="1"/>
</dbReference>
<dbReference type="GO" id="GO:0005739">
    <property type="term" value="C:mitochondrion"/>
    <property type="evidence" value="ECO:0007669"/>
    <property type="project" value="TreeGrafter"/>
</dbReference>
<dbReference type="SUPFAM" id="SSF51905">
    <property type="entry name" value="FAD/NAD(P)-binding domain"/>
    <property type="match status" value="1"/>
</dbReference>
<evidence type="ECO:0000256" key="9">
    <source>
        <dbReference type="ARBA" id="ARBA00023157"/>
    </source>
</evidence>
<dbReference type="Proteomes" id="UP001177023">
    <property type="component" value="Unassembled WGS sequence"/>
</dbReference>
<dbReference type="EC" id="1.8.1.9" evidence="3"/>
<feature type="domain" description="FAD/NAD(P)-binding" evidence="14">
    <location>
        <begin position="161"/>
        <end position="504"/>
    </location>
</feature>
<evidence type="ECO:0000256" key="1">
    <source>
        <dbReference type="ARBA" id="ARBA00001974"/>
    </source>
</evidence>
<dbReference type="FunFam" id="3.50.50.60:FF:000190">
    <property type="entry name" value="Thioredoxin reductase"/>
    <property type="match status" value="1"/>
</dbReference>
<comment type="caution">
    <text evidence="15">The sequence shown here is derived from an EMBL/GenBank/DDBJ whole genome shotgun (WGS) entry which is preliminary data.</text>
</comment>
<dbReference type="GO" id="GO:0004791">
    <property type="term" value="F:thioredoxin-disulfide reductase (NADPH) activity"/>
    <property type="evidence" value="ECO:0007669"/>
    <property type="project" value="UniProtKB-EC"/>
</dbReference>
<dbReference type="PRINTS" id="PR00411">
    <property type="entry name" value="PNDRDTASEI"/>
</dbReference>
<keyword evidence="9" id="KW-1015">Disulfide bond</keyword>
<dbReference type="GO" id="GO:0034599">
    <property type="term" value="P:cellular response to oxidative stress"/>
    <property type="evidence" value="ECO:0007669"/>
    <property type="project" value="TreeGrafter"/>
</dbReference>
<dbReference type="InterPro" id="IPR036249">
    <property type="entry name" value="Thioredoxin-like_sf"/>
</dbReference>
<dbReference type="SUPFAM" id="SSF52833">
    <property type="entry name" value="Thioredoxin-like"/>
    <property type="match status" value="1"/>
</dbReference>
<dbReference type="InterPro" id="IPR006338">
    <property type="entry name" value="Thioredoxin/glutathione_Rdtase"/>
</dbReference>
<keyword evidence="7" id="KW-0712">Selenocysteine</keyword>
<evidence type="ECO:0000256" key="12">
    <source>
        <dbReference type="RuleBase" id="RU003691"/>
    </source>
</evidence>
<evidence type="ECO:0000256" key="6">
    <source>
        <dbReference type="ARBA" id="ARBA00022857"/>
    </source>
</evidence>
<evidence type="ECO:0000256" key="5">
    <source>
        <dbReference type="ARBA" id="ARBA00022827"/>
    </source>
</evidence>
<dbReference type="PANTHER" id="PTHR42737:SF8">
    <property type="entry name" value="THIOREDOXIN-DISULFIDE REDUCTASE"/>
    <property type="match status" value="1"/>
</dbReference>
<evidence type="ECO:0000256" key="4">
    <source>
        <dbReference type="ARBA" id="ARBA00022630"/>
    </source>
</evidence>
<keyword evidence="5 12" id="KW-0274">FAD</keyword>
<evidence type="ECO:0000313" key="15">
    <source>
        <dbReference type="EMBL" id="CAJ0587953.1"/>
    </source>
</evidence>
<evidence type="ECO:0000256" key="8">
    <source>
        <dbReference type="ARBA" id="ARBA00023002"/>
    </source>
</evidence>
<keyword evidence="10 12" id="KW-0676">Redox-active center</keyword>
<evidence type="ECO:0000256" key="3">
    <source>
        <dbReference type="ARBA" id="ARBA00012610"/>
    </source>
</evidence>
<evidence type="ECO:0000256" key="10">
    <source>
        <dbReference type="ARBA" id="ARBA00023284"/>
    </source>
</evidence>
<dbReference type="FunFam" id="3.30.390.30:FF:000004">
    <property type="entry name" value="Thioredoxin reductase 1, cytoplasmic"/>
    <property type="match status" value="1"/>
</dbReference>
<dbReference type="Gene3D" id="3.50.50.60">
    <property type="entry name" value="FAD/NAD(P)-binding domain"/>
    <property type="match status" value="2"/>
</dbReference>
<comment type="catalytic activity">
    <reaction evidence="11">
        <text>[thioredoxin]-dithiol + NADP(+) = [thioredoxin]-disulfide + NADPH + H(+)</text>
        <dbReference type="Rhea" id="RHEA:20345"/>
        <dbReference type="Rhea" id="RHEA-COMP:10698"/>
        <dbReference type="Rhea" id="RHEA-COMP:10700"/>
        <dbReference type="ChEBI" id="CHEBI:15378"/>
        <dbReference type="ChEBI" id="CHEBI:29950"/>
        <dbReference type="ChEBI" id="CHEBI:50058"/>
        <dbReference type="ChEBI" id="CHEBI:57783"/>
        <dbReference type="ChEBI" id="CHEBI:58349"/>
        <dbReference type="EC" id="1.8.1.9"/>
    </reaction>
</comment>
<dbReference type="GO" id="GO:0004362">
    <property type="term" value="F:glutathione-disulfide reductase (NADPH) activity"/>
    <property type="evidence" value="ECO:0007669"/>
    <property type="project" value="TreeGrafter"/>
</dbReference>
<dbReference type="Pfam" id="PF07992">
    <property type="entry name" value="Pyr_redox_2"/>
    <property type="match status" value="1"/>
</dbReference>
<dbReference type="InterPro" id="IPR023753">
    <property type="entry name" value="FAD/NAD-binding_dom"/>
</dbReference>
<dbReference type="EMBL" id="CATQJA010002710">
    <property type="protein sequence ID" value="CAJ0587953.1"/>
    <property type="molecule type" value="Genomic_DNA"/>
</dbReference>
<keyword evidence="4 12" id="KW-0285">Flavoprotein</keyword>
<reference evidence="15" key="1">
    <citation type="submission" date="2023-06" db="EMBL/GenBank/DDBJ databases">
        <authorList>
            <person name="Delattre M."/>
        </authorList>
    </citation>
    <scope>NUCLEOTIDE SEQUENCE</scope>
    <source>
        <strain evidence="15">AF72</strain>
    </source>
</reference>
<dbReference type="AlphaFoldDB" id="A0AA36DJY4"/>
<dbReference type="SUPFAM" id="SSF51971">
    <property type="entry name" value="Nucleotide-binding domain"/>
    <property type="match status" value="1"/>
</dbReference>
<dbReference type="PRINTS" id="PR00368">
    <property type="entry name" value="FADPNR"/>
</dbReference>
<dbReference type="GO" id="GO:0045454">
    <property type="term" value="P:cell redox homeostasis"/>
    <property type="evidence" value="ECO:0007669"/>
    <property type="project" value="InterPro"/>
</dbReference>
<dbReference type="NCBIfam" id="TIGR01438">
    <property type="entry name" value="TGR"/>
    <property type="match status" value="1"/>
</dbReference>
<dbReference type="InterPro" id="IPR016156">
    <property type="entry name" value="FAD/NAD-linked_Rdtase_dimer_sf"/>
</dbReference>
<comment type="similarity">
    <text evidence="2 12">Belongs to the class-I pyridine nucleotide-disulfide oxidoreductase family.</text>
</comment>
<dbReference type="GO" id="GO:0006749">
    <property type="term" value="P:glutathione metabolic process"/>
    <property type="evidence" value="ECO:0007669"/>
    <property type="project" value="TreeGrafter"/>
</dbReference>